<evidence type="ECO:0000313" key="18">
    <source>
        <dbReference type="Proteomes" id="UP000284472"/>
    </source>
</evidence>
<dbReference type="STRING" id="33038.GCA_900067245_00993"/>
<dbReference type="Proteomes" id="UP001297422">
    <property type="component" value="Unassembled WGS sequence"/>
</dbReference>
<reference evidence="5" key="8">
    <citation type="submission" date="2022-12" db="EMBL/GenBank/DDBJ databases">
        <title>Genome of R. gnavus strain RSHDN_123.</title>
        <authorList>
            <person name="Abdugheni R."/>
        </authorList>
    </citation>
    <scope>NUCLEOTIDE SEQUENCE</scope>
    <source>
        <strain evidence="5">RSHDN_123</strain>
    </source>
</reference>
<dbReference type="EMBL" id="QRWQ01000015">
    <property type="protein sequence ID" value="RGT36804.1"/>
    <property type="molecule type" value="Genomic_DNA"/>
</dbReference>
<accession>A0A2N5NVA0</accession>
<keyword evidence="1" id="KW-1133">Transmembrane helix</keyword>
<reference evidence="7" key="4">
    <citation type="submission" date="2020-02" db="EMBL/GenBank/DDBJ databases">
        <authorList>
            <person name="Littmann E."/>
            <person name="Sorbara M."/>
        </authorList>
    </citation>
    <scope>NUCLEOTIDE SEQUENCE</scope>
    <source>
        <strain evidence="7">MSK.15.32</strain>
    </source>
</reference>
<evidence type="ECO:0000313" key="20">
    <source>
        <dbReference type="Proteomes" id="UP001076974"/>
    </source>
</evidence>
<dbReference type="Proteomes" id="UP000285697">
    <property type="component" value="Unassembled WGS sequence"/>
</dbReference>
<evidence type="ECO:0000313" key="4">
    <source>
        <dbReference type="EMBL" id="MCZ0690397.1"/>
    </source>
</evidence>
<evidence type="ECO:0000313" key="5">
    <source>
        <dbReference type="EMBL" id="MCZ7694791.1"/>
    </source>
</evidence>
<dbReference type="Proteomes" id="UP001148455">
    <property type="component" value="Unassembled WGS sequence"/>
</dbReference>
<dbReference type="EMBL" id="JAJBNC010000032">
    <property type="protein sequence ID" value="MCB5495169.1"/>
    <property type="molecule type" value="Genomic_DNA"/>
</dbReference>
<evidence type="ECO:0000313" key="17">
    <source>
        <dbReference type="Proteomes" id="UP000283992"/>
    </source>
</evidence>
<evidence type="ECO:0000313" key="10">
    <source>
        <dbReference type="EMBL" id="RGT36804.1"/>
    </source>
</evidence>
<evidence type="ECO:0000313" key="2">
    <source>
        <dbReference type="EMBL" id="MCB5495169.1"/>
    </source>
</evidence>
<gene>
    <name evidence="8" type="ORF">CDL18_09685</name>
    <name evidence="13" type="ORF">DW142_11420</name>
    <name evidence="12" type="ORF">DW270_09215</name>
    <name evidence="11" type="ORF">DW812_05935</name>
    <name evidence="10" type="ORF">DWX36_13220</name>
    <name evidence="9" type="ORF">DXC31_15995</name>
    <name evidence="7" type="ORF">G4993_05665</name>
    <name evidence="3" type="ORF">LIQ08_14060</name>
    <name evidence="2" type="ORF">LIQ10_15750</name>
    <name evidence="6" type="ORF">O4N78_12990</name>
    <name evidence="5" type="ORF">O8D18_12235</name>
    <name evidence="4" type="ORF">OZZ16_10835</name>
</gene>
<reference evidence="7" key="3">
    <citation type="journal article" date="2020" name="Cell Host Microbe">
        <title>Functional and Genomic Variation between Human-Derived Isolates of Lachnospiraceae Reveals Inter- and Intra-Species Diversity.</title>
        <authorList>
            <person name="Sorbara M.T."/>
            <person name="Littmann E.R."/>
            <person name="Fontana E."/>
            <person name="Moody T.U."/>
            <person name="Kohout C.E."/>
            <person name="Gjonbalaj M."/>
            <person name="Eaton V."/>
            <person name="Seok R."/>
            <person name="Leiner I.M."/>
            <person name="Pamer E.G."/>
        </authorList>
    </citation>
    <scope>NUCLEOTIDE SEQUENCE</scope>
    <source>
        <strain evidence="7">MSK.15.32</strain>
    </source>
</reference>
<evidence type="ECO:0000313" key="14">
    <source>
        <dbReference type="Proteomes" id="UP000234849"/>
    </source>
</evidence>
<dbReference type="Proteomes" id="UP000284472">
    <property type="component" value="Unassembled WGS sequence"/>
</dbReference>
<dbReference type="Proteomes" id="UP001149331">
    <property type="component" value="Unassembled WGS sequence"/>
</dbReference>
<reference evidence="6" key="7">
    <citation type="submission" date="2022-12" db="EMBL/GenBank/DDBJ databases">
        <title>Genome of R. gnavus strain RSHDN_120.</title>
        <authorList>
            <person name="Abdugheni R."/>
        </authorList>
    </citation>
    <scope>NUCLEOTIDE SEQUENCE</scope>
    <source>
        <strain evidence="6">RSHDN_120</strain>
    </source>
</reference>
<evidence type="ECO:0000313" key="11">
    <source>
        <dbReference type="EMBL" id="RHD07580.1"/>
    </source>
</evidence>
<evidence type="ECO:0000313" key="7">
    <source>
        <dbReference type="EMBL" id="NSI57887.1"/>
    </source>
</evidence>
<dbReference type="EMBL" id="JAJBOM010000023">
    <property type="protein sequence ID" value="MCB5620266.1"/>
    <property type="molecule type" value="Genomic_DNA"/>
</dbReference>
<feature type="transmembrane region" description="Helical" evidence="1">
    <location>
        <begin position="7"/>
        <end position="26"/>
    </location>
</feature>
<organism evidence="4 20">
    <name type="scientific">Mediterraneibacter gnavus</name>
    <name type="common">Ruminococcus gnavus</name>
    <dbReference type="NCBI Taxonomy" id="33038"/>
    <lineage>
        <taxon>Bacteria</taxon>
        <taxon>Bacillati</taxon>
        <taxon>Bacillota</taxon>
        <taxon>Clostridia</taxon>
        <taxon>Lachnospirales</taxon>
        <taxon>Lachnospiraceae</taxon>
        <taxon>Mediterraneibacter</taxon>
    </lineage>
</organism>
<reference evidence="2" key="5">
    <citation type="submission" date="2021-10" db="EMBL/GenBank/DDBJ databases">
        <title>Collection of gut derived symbiotic bacterial strains cultured from healthy donors.</title>
        <authorList>
            <person name="Lin H."/>
            <person name="Littmann E."/>
            <person name="Claire K."/>
            <person name="Pamer E."/>
        </authorList>
    </citation>
    <scope>NUCLEOTIDE SEQUENCE</scope>
    <source>
        <strain evidence="3">MSK.23.18</strain>
        <strain evidence="2">MSK.23.4</strain>
    </source>
</reference>
<name>A0A2N5NVA0_MEDGN</name>
<dbReference type="EMBL" id="QSSX01000065">
    <property type="protein sequence ID" value="RGM17477.1"/>
    <property type="molecule type" value="Genomic_DNA"/>
</dbReference>
<evidence type="ECO:0000313" key="15">
    <source>
        <dbReference type="Proteomes" id="UP000260808"/>
    </source>
</evidence>
<dbReference type="EMBL" id="JAPRBD010000013">
    <property type="protein sequence ID" value="MCZ0690397.1"/>
    <property type="molecule type" value="Genomic_DNA"/>
</dbReference>
<comment type="caution">
    <text evidence="4">The sequence shown here is derived from an EMBL/GenBank/DDBJ whole genome shotgun (WGS) entry which is preliminary data.</text>
</comment>
<dbReference type="GeneID" id="57435123"/>
<reference evidence="8 14" key="1">
    <citation type="journal article" date="2017" name="Genome Med.">
        <title>A novel Ruminococcus gnavus clade enriched in inflammatory bowel disease patients.</title>
        <authorList>
            <person name="Hall A.B."/>
            <person name="Yassour M."/>
            <person name="Sauk J."/>
            <person name="Garner A."/>
            <person name="Jiang X."/>
            <person name="Arthur T."/>
            <person name="Lagoudas G.K."/>
            <person name="Vatanen T."/>
            <person name="Fornelos N."/>
            <person name="Wilson R."/>
            <person name="Bertha M."/>
            <person name="Cohen M."/>
            <person name="Garber J."/>
            <person name="Khalili H."/>
            <person name="Gevers D."/>
            <person name="Ananthakrishnan A.N."/>
            <person name="Kugathasan S."/>
            <person name="Lander E.S."/>
            <person name="Blainey P."/>
            <person name="Vlamakis H."/>
            <person name="Xavier R.J."/>
            <person name="Huttenhower C."/>
        </authorList>
    </citation>
    <scope>NUCLEOTIDE SEQUENCE [LARGE SCALE GENOMIC DNA]</scope>
    <source>
        <strain evidence="8 14">RJX1118</strain>
    </source>
</reference>
<dbReference type="EMBL" id="QRIA01000010">
    <property type="protein sequence ID" value="RHG18402.1"/>
    <property type="molecule type" value="Genomic_DNA"/>
</dbReference>
<dbReference type="Proteomes" id="UP000283992">
    <property type="component" value="Unassembled WGS sequence"/>
</dbReference>
<evidence type="ECO:0000313" key="3">
    <source>
        <dbReference type="EMBL" id="MCB5620266.1"/>
    </source>
</evidence>
<evidence type="ECO:0000256" key="1">
    <source>
        <dbReference type="SAM" id="Phobius"/>
    </source>
</evidence>
<dbReference type="EMBL" id="JAAIRV010000007">
    <property type="protein sequence ID" value="NSI57887.1"/>
    <property type="molecule type" value="Genomic_DNA"/>
</dbReference>
<dbReference type="EMBL" id="JAPZED010000014">
    <property type="protein sequence ID" value="MCZ7694791.1"/>
    <property type="molecule type" value="Genomic_DNA"/>
</dbReference>
<dbReference type="AlphaFoldDB" id="A0A2N5NVA0"/>
<evidence type="ECO:0000313" key="12">
    <source>
        <dbReference type="EMBL" id="RHG18402.1"/>
    </source>
</evidence>
<evidence type="ECO:0000313" key="16">
    <source>
        <dbReference type="Proteomes" id="UP000283834"/>
    </source>
</evidence>
<dbReference type="Proteomes" id="UP001296580">
    <property type="component" value="Unassembled WGS sequence"/>
</dbReference>
<keyword evidence="1" id="KW-0812">Transmembrane</keyword>
<evidence type="ECO:0000313" key="13">
    <source>
        <dbReference type="EMBL" id="RHJ10499.1"/>
    </source>
</evidence>
<sequence>MKSWIGEYGKIAAMAIILAVLFAFVWNRTDRGYLGALSKAEPKSFLKATDNSDFLVQLKPRPDPVLTVSVSKLKYQRRYDLLHGKEISARAVDADGRELPVSVIKLIAPDGSQLEKELNPEAFWTAQRGVYEITYQAEENYQGAYIRKVTKVCRVTVD</sequence>
<dbReference type="Proteomes" id="UP000283834">
    <property type="component" value="Unassembled WGS sequence"/>
</dbReference>
<dbReference type="RefSeq" id="WP_004843053.1">
    <property type="nucleotide sequence ID" value="NZ_BAABSA010000007.1"/>
</dbReference>
<dbReference type="EMBL" id="NIHM01000012">
    <property type="protein sequence ID" value="PLT54537.1"/>
    <property type="molecule type" value="Genomic_DNA"/>
</dbReference>
<dbReference type="EMBL" id="QRLN01000016">
    <property type="protein sequence ID" value="RHJ10499.1"/>
    <property type="molecule type" value="Genomic_DNA"/>
</dbReference>
<dbReference type="Proteomes" id="UP000234849">
    <property type="component" value="Unassembled WGS sequence"/>
</dbReference>
<dbReference type="EMBL" id="QSIR01000006">
    <property type="protein sequence ID" value="RHD07580.1"/>
    <property type="molecule type" value="Genomic_DNA"/>
</dbReference>
<reference evidence="15 16" key="2">
    <citation type="submission" date="2018-08" db="EMBL/GenBank/DDBJ databases">
        <title>A genome reference for cultivated species of the human gut microbiota.</title>
        <authorList>
            <person name="Zou Y."/>
            <person name="Xue W."/>
            <person name="Luo G."/>
        </authorList>
    </citation>
    <scope>NUCLEOTIDE SEQUENCE [LARGE SCALE GENOMIC DNA]</scope>
    <source>
        <strain evidence="10 16">AF19-16AC</strain>
        <strain evidence="13 17">AM12-54</strain>
        <strain evidence="12 19">AM22-7AC</strain>
        <strain evidence="11 18">AM32-6</strain>
        <strain evidence="9 15">TF01-20-2</strain>
    </source>
</reference>
<proteinExistence type="predicted"/>
<evidence type="ECO:0000313" key="9">
    <source>
        <dbReference type="EMBL" id="RGM17477.1"/>
    </source>
</evidence>
<dbReference type="Proteomes" id="UP000260808">
    <property type="component" value="Unassembled WGS sequence"/>
</dbReference>
<evidence type="ECO:0000313" key="19">
    <source>
        <dbReference type="Proteomes" id="UP000285697"/>
    </source>
</evidence>
<evidence type="ECO:0000313" key="8">
    <source>
        <dbReference type="EMBL" id="PLT54537.1"/>
    </source>
</evidence>
<protein>
    <submittedName>
        <fullName evidence="4">Uncharacterized protein</fullName>
    </submittedName>
</protein>
<dbReference type="Proteomes" id="UP001076974">
    <property type="component" value="Unassembled WGS sequence"/>
</dbReference>
<dbReference type="Proteomes" id="UP001297370">
    <property type="component" value="Unassembled WGS sequence"/>
</dbReference>
<evidence type="ECO:0000313" key="6">
    <source>
        <dbReference type="EMBL" id="MDE1204465.1"/>
    </source>
</evidence>
<reference evidence="4" key="6">
    <citation type="submission" date="2022-11" db="EMBL/GenBank/DDBJ databases">
        <title>Temperate bacteriophages infecting mucin-degrading bacterium Ruminococcus gnavus from the human gut.</title>
        <authorList>
            <person name="Buttimer C."/>
        </authorList>
    </citation>
    <scope>NUCLEOTIDE SEQUENCE</scope>
    <source>
        <strain evidence="4">CCUG 52279</strain>
    </source>
</reference>
<keyword evidence="1" id="KW-0472">Membrane</keyword>
<dbReference type="EMBL" id="JAPZEG010000016">
    <property type="protein sequence ID" value="MDE1204465.1"/>
    <property type="molecule type" value="Genomic_DNA"/>
</dbReference>